<dbReference type="PANTHER" id="PTHR33064">
    <property type="entry name" value="POL PROTEIN"/>
    <property type="match status" value="1"/>
</dbReference>
<evidence type="ECO:0000256" key="2">
    <source>
        <dbReference type="ARBA" id="ARBA00022679"/>
    </source>
</evidence>
<evidence type="ECO:0000259" key="8">
    <source>
        <dbReference type="Pfam" id="PF00078"/>
    </source>
</evidence>
<reference evidence="9 10" key="1">
    <citation type="journal article" date="2017" name="Nat. Commun.">
        <title>Genome assembly with in vitro proximity ligation data and whole-genome triplication in lettuce.</title>
        <authorList>
            <person name="Reyes-Chin-Wo S."/>
            <person name="Wang Z."/>
            <person name="Yang X."/>
            <person name="Kozik A."/>
            <person name="Arikit S."/>
            <person name="Song C."/>
            <person name="Xia L."/>
            <person name="Froenicke L."/>
            <person name="Lavelle D.O."/>
            <person name="Truco M.J."/>
            <person name="Xia R."/>
            <person name="Zhu S."/>
            <person name="Xu C."/>
            <person name="Xu H."/>
            <person name="Xu X."/>
            <person name="Cox K."/>
            <person name="Korf I."/>
            <person name="Meyers B.C."/>
            <person name="Michelmore R.W."/>
        </authorList>
    </citation>
    <scope>NUCLEOTIDE SEQUENCE [LARGE SCALE GENOMIC DNA]</scope>
    <source>
        <strain evidence="10">cv. Salinas</strain>
        <tissue evidence="9">Seedlings</tissue>
    </source>
</reference>
<dbReference type="SUPFAM" id="SSF56672">
    <property type="entry name" value="DNA/RNA polymerases"/>
    <property type="match status" value="1"/>
</dbReference>
<dbReference type="Gene3D" id="3.10.10.10">
    <property type="entry name" value="HIV Type 1 Reverse Transcriptase, subunit A, domain 1"/>
    <property type="match status" value="1"/>
</dbReference>
<organism evidence="9 10">
    <name type="scientific">Lactuca sativa</name>
    <name type="common">Garden lettuce</name>
    <dbReference type="NCBI Taxonomy" id="4236"/>
    <lineage>
        <taxon>Eukaryota</taxon>
        <taxon>Viridiplantae</taxon>
        <taxon>Streptophyta</taxon>
        <taxon>Embryophyta</taxon>
        <taxon>Tracheophyta</taxon>
        <taxon>Spermatophyta</taxon>
        <taxon>Magnoliopsida</taxon>
        <taxon>eudicotyledons</taxon>
        <taxon>Gunneridae</taxon>
        <taxon>Pentapetalae</taxon>
        <taxon>asterids</taxon>
        <taxon>campanulids</taxon>
        <taxon>Asterales</taxon>
        <taxon>Asteraceae</taxon>
        <taxon>Cichorioideae</taxon>
        <taxon>Cichorieae</taxon>
        <taxon>Lactucinae</taxon>
        <taxon>Lactuca</taxon>
    </lineage>
</organism>
<protein>
    <recommendedName>
        <fullName evidence="8">Reverse transcriptase domain-containing protein</fullName>
    </recommendedName>
</protein>
<dbReference type="InterPro" id="IPR043128">
    <property type="entry name" value="Rev_trsase/Diguanyl_cyclase"/>
</dbReference>
<sequence>MNNELESHCKNEIQDLINRKLIRPSKSPWSCSTFYVMNVVELERESPRLVINYKTLNKVLEWIRYPIPNKRNLLKKTFMIPKYFQRFWQIQLHEEDKYKTGFNVPFRHFEWNVMPFGLKNAPFEFQNIKNDIITPISSFAIAYIDDVLIFLKSIYQHFKHLNQFHDFYQNCLAVSAAKMHLFKNEIRFFRT</sequence>
<evidence type="ECO:0000256" key="5">
    <source>
        <dbReference type="ARBA" id="ARBA00022759"/>
    </source>
</evidence>
<evidence type="ECO:0000256" key="1">
    <source>
        <dbReference type="ARBA" id="ARBA00022670"/>
    </source>
</evidence>
<evidence type="ECO:0000256" key="7">
    <source>
        <dbReference type="ARBA" id="ARBA00022918"/>
    </source>
</evidence>
<name>A0A9R1XQQ2_LACSA</name>
<keyword evidence="7" id="KW-0695">RNA-directed DNA polymerase</keyword>
<dbReference type="Gene3D" id="3.30.70.270">
    <property type="match status" value="1"/>
</dbReference>
<keyword evidence="5" id="KW-0255">Endonuclease</keyword>
<keyword evidence="4" id="KW-0540">Nuclease</keyword>
<dbReference type="EMBL" id="NBSK02000003">
    <property type="protein sequence ID" value="KAJ0218329.1"/>
    <property type="molecule type" value="Genomic_DNA"/>
</dbReference>
<feature type="domain" description="Reverse transcriptase" evidence="8">
    <location>
        <begin position="46"/>
        <end position="188"/>
    </location>
</feature>
<dbReference type="Pfam" id="PF00078">
    <property type="entry name" value="RVT_1"/>
    <property type="match status" value="1"/>
</dbReference>
<dbReference type="CDD" id="cd01647">
    <property type="entry name" value="RT_LTR"/>
    <property type="match status" value="1"/>
</dbReference>
<gene>
    <name evidence="9" type="ORF">LSAT_V11C300145390</name>
</gene>
<evidence type="ECO:0000256" key="6">
    <source>
        <dbReference type="ARBA" id="ARBA00022801"/>
    </source>
</evidence>
<keyword evidence="3" id="KW-0548">Nucleotidyltransferase</keyword>
<evidence type="ECO:0000313" key="9">
    <source>
        <dbReference type="EMBL" id="KAJ0218329.1"/>
    </source>
</evidence>
<evidence type="ECO:0000256" key="3">
    <source>
        <dbReference type="ARBA" id="ARBA00022695"/>
    </source>
</evidence>
<comment type="caution">
    <text evidence="9">The sequence shown here is derived from an EMBL/GenBank/DDBJ whole genome shotgun (WGS) entry which is preliminary data.</text>
</comment>
<dbReference type="GO" id="GO:0004519">
    <property type="term" value="F:endonuclease activity"/>
    <property type="evidence" value="ECO:0007669"/>
    <property type="project" value="UniProtKB-KW"/>
</dbReference>
<dbReference type="PANTHER" id="PTHR33064:SF37">
    <property type="entry name" value="RIBONUCLEASE H"/>
    <property type="match status" value="1"/>
</dbReference>
<dbReference type="InterPro" id="IPR000477">
    <property type="entry name" value="RT_dom"/>
</dbReference>
<keyword evidence="2" id="KW-0808">Transferase</keyword>
<evidence type="ECO:0000313" key="10">
    <source>
        <dbReference type="Proteomes" id="UP000235145"/>
    </source>
</evidence>
<dbReference type="InterPro" id="IPR051320">
    <property type="entry name" value="Viral_Replic_Matur_Polypro"/>
</dbReference>
<keyword evidence="1" id="KW-0645">Protease</keyword>
<proteinExistence type="predicted"/>
<dbReference type="GO" id="GO:0003964">
    <property type="term" value="F:RNA-directed DNA polymerase activity"/>
    <property type="evidence" value="ECO:0007669"/>
    <property type="project" value="UniProtKB-KW"/>
</dbReference>
<dbReference type="InterPro" id="IPR043502">
    <property type="entry name" value="DNA/RNA_pol_sf"/>
</dbReference>
<dbReference type="Proteomes" id="UP000235145">
    <property type="component" value="Unassembled WGS sequence"/>
</dbReference>
<dbReference type="AlphaFoldDB" id="A0A9R1XQQ2"/>
<keyword evidence="6" id="KW-0378">Hydrolase</keyword>
<accession>A0A9R1XQQ2</accession>
<evidence type="ECO:0000256" key="4">
    <source>
        <dbReference type="ARBA" id="ARBA00022722"/>
    </source>
</evidence>
<keyword evidence="10" id="KW-1185">Reference proteome</keyword>
<dbReference type="GO" id="GO:0006508">
    <property type="term" value="P:proteolysis"/>
    <property type="evidence" value="ECO:0007669"/>
    <property type="project" value="UniProtKB-KW"/>
</dbReference>
<dbReference type="GO" id="GO:0008233">
    <property type="term" value="F:peptidase activity"/>
    <property type="evidence" value="ECO:0007669"/>
    <property type="project" value="UniProtKB-KW"/>
</dbReference>
<dbReference type="FunFam" id="3.10.10.10:FF:000007">
    <property type="entry name" value="Retrovirus-related Pol polyprotein from transposon 17.6-like Protein"/>
    <property type="match status" value="1"/>
</dbReference>